<dbReference type="Pfam" id="PF01108">
    <property type="entry name" value="Tissue_fac"/>
    <property type="match status" value="1"/>
</dbReference>
<accession>A0ABD1IPU3</accession>
<keyword evidence="2" id="KW-0812">Transmembrane</keyword>
<dbReference type="AlphaFoldDB" id="A0ABD1IPU3"/>
<dbReference type="Proteomes" id="UP001591681">
    <property type="component" value="Unassembled WGS sequence"/>
</dbReference>
<feature type="region of interest" description="Disordered" evidence="1">
    <location>
        <begin position="321"/>
        <end position="424"/>
    </location>
</feature>
<evidence type="ECO:0000313" key="4">
    <source>
        <dbReference type="EMBL" id="KAL2076849.1"/>
    </source>
</evidence>
<protein>
    <recommendedName>
        <fullName evidence="3">Fibronectin type-III domain-containing protein</fullName>
    </recommendedName>
</protein>
<feature type="compositionally biased region" description="Polar residues" evidence="1">
    <location>
        <begin position="402"/>
        <end position="424"/>
    </location>
</feature>
<dbReference type="SUPFAM" id="SSF49265">
    <property type="entry name" value="Fibronectin type III"/>
    <property type="match status" value="2"/>
</dbReference>
<proteinExistence type="predicted"/>
<dbReference type="EMBL" id="JBHFQA010000049">
    <property type="protein sequence ID" value="KAL2076849.1"/>
    <property type="molecule type" value="Genomic_DNA"/>
</dbReference>
<name>A0ABD1IPU3_9TELE</name>
<dbReference type="InterPro" id="IPR050650">
    <property type="entry name" value="Type-II_Cytokine-TF_Rcpt"/>
</dbReference>
<evidence type="ECO:0000313" key="5">
    <source>
        <dbReference type="Proteomes" id="UP001591681"/>
    </source>
</evidence>
<dbReference type="Gene3D" id="2.60.40.10">
    <property type="entry name" value="Immunoglobulins"/>
    <property type="match status" value="1"/>
</dbReference>
<dbReference type="Pfam" id="PF09294">
    <property type="entry name" value="Interfer-bind"/>
    <property type="match status" value="1"/>
</dbReference>
<dbReference type="PROSITE" id="PS50853">
    <property type="entry name" value="FN3"/>
    <property type="match status" value="1"/>
</dbReference>
<organism evidence="4 5">
    <name type="scientific">Coilia grayii</name>
    <name type="common">Gray's grenadier anchovy</name>
    <dbReference type="NCBI Taxonomy" id="363190"/>
    <lineage>
        <taxon>Eukaryota</taxon>
        <taxon>Metazoa</taxon>
        <taxon>Chordata</taxon>
        <taxon>Craniata</taxon>
        <taxon>Vertebrata</taxon>
        <taxon>Euteleostomi</taxon>
        <taxon>Actinopterygii</taxon>
        <taxon>Neopterygii</taxon>
        <taxon>Teleostei</taxon>
        <taxon>Clupei</taxon>
        <taxon>Clupeiformes</taxon>
        <taxon>Clupeoidei</taxon>
        <taxon>Engraulidae</taxon>
        <taxon>Coilinae</taxon>
        <taxon>Coilia</taxon>
    </lineage>
</organism>
<evidence type="ECO:0000256" key="1">
    <source>
        <dbReference type="SAM" id="MobiDB-lite"/>
    </source>
</evidence>
<sequence length="424" mass="46226">MNETALACPAMAKAPQEGAALSCSGGGGGGSHMEGGQEWRAVTVNVSVVSFNLEHTLTWSPGNNTPTDTHFRVQYSMNRSWVSVSGCQELVCGESCDLTVLLWDPFDSYGLRLQAFSPAHNHSSHWSHSKPFCPITDTVFGPPVLQVSGCGACLRLHIRPPASRWQQHNINNSLSIHTFYTKLMAHLTRTRDNAQFSVPVQSGENLIGYLEPGAEYCLTVVTVTHLTHGSRTIPSQPHCTHTSPTPANPVLVFVSVLCALSLMVALLFCAALLYSGLLLPTRTPLPHALSSVSSLTPPPHWMSGELPPELPLLDKHTTHTLTHTHTPTDAPHKHTPNHTAHTLTHMPLDGPHKHRTEDETTHTLTHTPDDAAHTLTNTQPETAHTLTHTQPKTAHTLKHTQPDTTHTHNFNSDQDTQEGYGSLT</sequence>
<feature type="domain" description="Fibronectin type-III" evidence="3">
    <location>
        <begin position="38"/>
        <end position="138"/>
    </location>
</feature>
<comment type="caution">
    <text evidence="4">The sequence shown here is derived from an EMBL/GenBank/DDBJ whole genome shotgun (WGS) entry which is preliminary data.</text>
</comment>
<evidence type="ECO:0000259" key="3">
    <source>
        <dbReference type="PROSITE" id="PS50853"/>
    </source>
</evidence>
<keyword evidence="2" id="KW-1133">Transmembrane helix</keyword>
<gene>
    <name evidence="4" type="ORF">ACEWY4_027558</name>
</gene>
<dbReference type="PANTHER" id="PTHR20859:SF53">
    <property type="entry name" value="INTERLEUKIN-22 RECEPTOR SUBUNIT ALPHA-1"/>
    <property type="match status" value="1"/>
</dbReference>
<feature type="compositionally biased region" description="Basic and acidic residues" evidence="1">
    <location>
        <begin position="355"/>
        <end position="372"/>
    </location>
</feature>
<dbReference type="InterPro" id="IPR036116">
    <property type="entry name" value="FN3_sf"/>
</dbReference>
<keyword evidence="5" id="KW-1185">Reference proteome</keyword>
<feature type="transmembrane region" description="Helical" evidence="2">
    <location>
        <begin position="250"/>
        <end position="274"/>
    </location>
</feature>
<dbReference type="InterPro" id="IPR013783">
    <property type="entry name" value="Ig-like_fold"/>
</dbReference>
<reference evidence="4 5" key="1">
    <citation type="submission" date="2024-09" db="EMBL/GenBank/DDBJ databases">
        <title>A chromosome-level genome assembly of Gray's grenadier anchovy, Coilia grayii.</title>
        <authorList>
            <person name="Fu Z."/>
        </authorList>
    </citation>
    <scope>NUCLEOTIDE SEQUENCE [LARGE SCALE GENOMIC DNA]</scope>
    <source>
        <strain evidence="4">G4</strain>
        <tissue evidence="4">Muscle</tissue>
    </source>
</reference>
<dbReference type="InterPro" id="IPR015373">
    <property type="entry name" value="Interferon/interleukin_rcp_dom"/>
</dbReference>
<feature type="compositionally biased region" description="Polar residues" evidence="1">
    <location>
        <begin position="375"/>
        <end position="393"/>
    </location>
</feature>
<dbReference type="InterPro" id="IPR003961">
    <property type="entry name" value="FN3_dom"/>
</dbReference>
<keyword evidence="2" id="KW-0472">Membrane</keyword>
<dbReference type="PANTHER" id="PTHR20859">
    <property type="entry name" value="INTERFERON/INTERLEUKIN RECEPTOR"/>
    <property type="match status" value="1"/>
</dbReference>
<evidence type="ECO:0000256" key="2">
    <source>
        <dbReference type="SAM" id="Phobius"/>
    </source>
</evidence>